<gene>
    <name evidence="1" type="ORF">SAMN06295987_101391</name>
</gene>
<evidence type="ECO:0000313" key="1">
    <source>
        <dbReference type="EMBL" id="SLJ86863.1"/>
    </source>
</evidence>
<sequence length="69" mass="7814">MIRQTAAYSLKFADDKSGPAKTIEFQAEDASEALVIARTEAADRDVELWKGNKLLCHLKHDEHDVWEIS</sequence>
<dbReference type="EMBL" id="FVZE01000001">
    <property type="protein sequence ID" value="SLJ86863.1"/>
    <property type="molecule type" value="Genomic_DNA"/>
</dbReference>
<evidence type="ECO:0000313" key="2">
    <source>
        <dbReference type="Proteomes" id="UP000190989"/>
    </source>
</evidence>
<reference evidence="2" key="1">
    <citation type="submission" date="2017-02" db="EMBL/GenBank/DDBJ databases">
        <authorList>
            <person name="Varghese N."/>
            <person name="Submissions S."/>
        </authorList>
    </citation>
    <scope>NUCLEOTIDE SEQUENCE [LARGE SCALE GENOMIC DNA]</scope>
    <source>
        <strain evidence="2">SM117</strain>
    </source>
</reference>
<protein>
    <submittedName>
        <fullName evidence="1">Uncharacterized protein</fullName>
    </submittedName>
</protein>
<dbReference type="Proteomes" id="UP000190989">
    <property type="component" value="Unassembled WGS sequence"/>
</dbReference>
<dbReference type="RefSeq" id="WP_079729303.1">
    <property type="nucleotide sequence ID" value="NZ_FVZE01000001.1"/>
</dbReference>
<keyword evidence="2" id="KW-1185">Reference proteome</keyword>
<accession>A0A1U6GTI2</accession>
<dbReference type="AlphaFoldDB" id="A0A1U6GTI2"/>
<organism evidence="1 2">
    <name type="scientific">Novosphingobium mathurense</name>
    <dbReference type="NCBI Taxonomy" id="428990"/>
    <lineage>
        <taxon>Bacteria</taxon>
        <taxon>Pseudomonadati</taxon>
        <taxon>Pseudomonadota</taxon>
        <taxon>Alphaproteobacteria</taxon>
        <taxon>Sphingomonadales</taxon>
        <taxon>Sphingomonadaceae</taxon>
        <taxon>Novosphingobium</taxon>
    </lineage>
</organism>
<name>A0A1U6GTI2_9SPHN</name>
<proteinExistence type="predicted"/>